<comment type="similarity">
    <text evidence="7 10">Belongs to the phosphoglycerate kinase family.</text>
</comment>
<evidence type="ECO:0000256" key="8">
    <source>
        <dbReference type="PIRSR" id="PIRSR000724-1"/>
    </source>
</evidence>
<evidence type="ECO:0000313" key="12">
    <source>
        <dbReference type="Proteomes" id="UP000176451"/>
    </source>
</evidence>
<feature type="binding site" evidence="7">
    <location>
        <position position="176"/>
    </location>
    <ligand>
        <name>substrate</name>
    </ligand>
</feature>
<evidence type="ECO:0000256" key="7">
    <source>
        <dbReference type="HAMAP-Rule" id="MF_00145"/>
    </source>
</evidence>
<feature type="binding site" evidence="8">
    <location>
        <position position="129"/>
    </location>
    <ligand>
        <name>(2R)-3-phosphoglycerate</name>
        <dbReference type="ChEBI" id="CHEBI:58272"/>
    </ligand>
</feature>
<keyword evidence="5 7" id="KW-0418">Kinase</keyword>
<evidence type="ECO:0000256" key="1">
    <source>
        <dbReference type="ARBA" id="ARBA00000642"/>
    </source>
</evidence>
<evidence type="ECO:0000256" key="3">
    <source>
        <dbReference type="ARBA" id="ARBA00022679"/>
    </source>
</evidence>
<keyword evidence="4 7" id="KW-0547">Nucleotide-binding</keyword>
<feature type="binding site" evidence="7 8">
    <location>
        <begin position="22"/>
        <end position="24"/>
    </location>
    <ligand>
        <name>substrate</name>
    </ligand>
</feature>
<dbReference type="InterPro" id="IPR036043">
    <property type="entry name" value="Phosphoglycerate_kinase_sf"/>
</dbReference>
<gene>
    <name evidence="7" type="primary">pgk</name>
    <name evidence="11" type="ORF">A3F08_02305</name>
</gene>
<feature type="binding site" evidence="8">
    <location>
        <position position="176"/>
    </location>
    <ligand>
        <name>(2R)-3-phosphoglycerate</name>
        <dbReference type="ChEBI" id="CHEBI:58272"/>
    </ligand>
</feature>
<feature type="binding site" evidence="7">
    <location>
        <position position="37"/>
    </location>
    <ligand>
        <name>substrate</name>
    </ligand>
</feature>
<dbReference type="InterPro" id="IPR015824">
    <property type="entry name" value="Phosphoglycerate_kinase_N"/>
</dbReference>
<comment type="subunit">
    <text evidence="7">Monomer.</text>
</comment>
<feature type="binding site" evidence="8">
    <location>
        <position position="37"/>
    </location>
    <ligand>
        <name>(2R)-3-phosphoglycerate</name>
        <dbReference type="ChEBI" id="CHEBI:58272"/>
    </ligand>
</feature>
<evidence type="ECO:0000313" key="11">
    <source>
        <dbReference type="EMBL" id="OGD66137.1"/>
    </source>
</evidence>
<dbReference type="Proteomes" id="UP000176451">
    <property type="component" value="Unassembled WGS sequence"/>
</dbReference>
<dbReference type="PANTHER" id="PTHR11406:SF23">
    <property type="entry name" value="PHOSPHOGLYCERATE KINASE 1, CHLOROPLASTIC-RELATED"/>
    <property type="match status" value="1"/>
</dbReference>
<dbReference type="EMBL" id="MEZV01000044">
    <property type="protein sequence ID" value="OGD66137.1"/>
    <property type="molecule type" value="Genomic_DNA"/>
</dbReference>
<sequence>MHYLQDLSPQDLKNKKIIVRVDFNVPMVNGKISDDSRIKANLQTIKYLIQSGVDRIFLISHMGKPVIRPKEKIENIAKGNANLVLKPVAERLAHWLKIKNVTSYTLHVTGLDFPSYKIGEKIVLLENIRFDSREIPTSNESGFRPGSVGGKNDEFAKELSSLGDIFINDAFSVSHRSHVSVVGIADFLPSYAGFAIKKEMENLDKLLSEPKKPFILILGGAKVYDKMMVLKNLLKKVDFVLLGGVMANTFMKARGIDTKYSVVENERLELADKLFKRSAKKFIFPTTLVWDKGRIVDVSPKAIEQWKRYFDKAKTIFWNGTMGLTSLGNYNYARGSEKIAKMMANSKAITVVSGGDTIAEVNRMKLANKITFVSTGGGATLEYLAGNKLPGLEALN</sequence>
<feature type="binding site" evidence="7">
    <location>
        <position position="129"/>
    </location>
    <ligand>
        <name>substrate</name>
    </ligand>
</feature>
<comment type="caution">
    <text evidence="7">Lacks conserved residue(s) required for the propagation of feature annotation.</text>
</comment>
<comment type="subcellular location">
    <subcellularLocation>
        <location evidence="7">Cytoplasm</location>
    </subcellularLocation>
</comment>
<dbReference type="GO" id="GO:0006096">
    <property type="term" value="P:glycolytic process"/>
    <property type="evidence" value="ECO:0007669"/>
    <property type="project" value="UniProtKB-UniRule"/>
</dbReference>
<dbReference type="Pfam" id="PF00162">
    <property type="entry name" value="PGK"/>
    <property type="match status" value="1"/>
</dbReference>
<dbReference type="HAMAP" id="MF_00145">
    <property type="entry name" value="Phosphoglyc_kinase"/>
    <property type="match status" value="1"/>
</dbReference>
<dbReference type="PANTHER" id="PTHR11406">
    <property type="entry name" value="PHOSPHOGLYCERATE KINASE"/>
    <property type="match status" value="1"/>
</dbReference>
<evidence type="ECO:0000256" key="6">
    <source>
        <dbReference type="ARBA" id="ARBA00022840"/>
    </source>
</evidence>
<comment type="catalytic activity">
    <reaction evidence="1 7 10">
        <text>(2R)-3-phosphoglycerate + ATP = (2R)-3-phospho-glyceroyl phosphate + ADP</text>
        <dbReference type="Rhea" id="RHEA:14801"/>
        <dbReference type="ChEBI" id="CHEBI:30616"/>
        <dbReference type="ChEBI" id="CHEBI:57604"/>
        <dbReference type="ChEBI" id="CHEBI:58272"/>
        <dbReference type="ChEBI" id="CHEBI:456216"/>
        <dbReference type="EC" id="2.7.2.3"/>
    </reaction>
</comment>
<feature type="binding site" evidence="7 9">
    <location>
        <position position="226"/>
    </location>
    <ligand>
        <name>ATP</name>
        <dbReference type="ChEBI" id="CHEBI:30616"/>
    </ligand>
</feature>
<evidence type="ECO:0000256" key="9">
    <source>
        <dbReference type="PIRSR" id="PIRSR000724-2"/>
    </source>
</evidence>
<evidence type="ECO:0000256" key="4">
    <source>
        <dbReference type="ARBA" id="ARBA00022741"/>
    </source>
</evidence>
<protein>
    <recommendedName>
        <fullName evidence="2 7">Phosphoglycerate kinase</fullName>
        <ecNumber evidence="2 7">2.7.2.3</ecNumber>
    </recommendedName>
</protein>
<dbReference type="GO" id="GO:0043531">
    <property type="term" value="F:ADP binding"/>
    <property type="evidence" value="ECO:0007669"/>
    <property type="project" value="TreeGrafter"/>
</dbReference>
<dbReference type="STRING" id="1797469.A3F08_02305"/>
<name>A0A1F5EFD0_9BACT</name>
<dbReference type="GO" id="GO:0006094">
    <property type="term" value="P:gluconeogenesis"/>
    <property type="evidence" value="ECO:0007669"/>
    <property type="project" value="TreeGrafter"/>
</dbReference>
<comment type="caution">
    <text evidence="11">The sequence shown here is derived from an EMBL/GenBank/DDBJ whole genome shotgun (WGS) entry which is preliminary data.</text>
</comment>
<accession>A0A1F5EFD0</accession>
<dbReference type="GO" id="GO:0004618">
    <property type="term" value="F:phosphoglycerate kinase activity"/>
    <property type="evidence" value="ECO:0007669"/>
    <property type="project" value="UniProtKB-UniRule"/>
</dbReference>
<evidence type="ECO:0000256" key="2">
    <source>
        <dbReference type="ARBA" id="ARBA00013061"/>
    </source>
</evidence>
<proteinExistence type="inferred from homology"/>
<dbReference type="GO" id="GO:0005524">
    <property type="term" value="F:ATP binding"/>
    <property type="evidence" value="ECO:0007669"/>
    <property type="project" value="UniProtKB-KW"/>
</dbReference>
<comment type="pathway">
    <text evidence="7">Carbohydrate degradation; glycolysis; pyruvate from D-glyceraldehyde 3-phosphate: step 2/5.</text>
</comment>
<feature type="binding site" evidence="7 9">
    <location>
        <begin position="354"/>
        <end position="357"/>
    </location>
    <ligand>
        <name>ATP</name>
        <dbReference type="ChEBI" id="CHEBI:30616"/>
    </ligand>
</feature>
<dbReference type="GO" id="GO:0005829">
    <property type="term" value="C:cytosol"/>
    <property type="evidence" value="ECO:0007669"/>
    <property type="project" value="TreeGrafter"/>
</dbReference>
<feature type="binding site" evidence="7 8">
    <location>
        <begin position="61"/>
        <end position="64"/>
    </location>
    <ligand>
        <name>substrate</name>
    </ligand>
</feature>
<organism evidence="11 12">
    <name type="scientific">Candidatus Berkelbacteria bacterium RIFCSPHIGHO2_12_FULL_36_9</name>
    <dbReference type="NCBI Taxonomy" id="1797469"/>
    <lineage>
        <taxon>Bacteria</taxon>
        <taxon>Candidatus Berkelbacteria</taxon>
    </lineage>
</organism>
<evidence type="ECO:0000256" key="10">
    <source>
        <dbReference type="RuleBase" id="RU000532"/>
    </source>
</evidence>
<dbReference type="Gene3D" id="3.40.50.1260">
    <property type="entry name" value="Phosphoglycerate kinase, N-terminal domain"/>
    <property type="match status" value="3"/>
</dbReference>
<dbReference type="PRINTS" id="PR00477">
    <property type="entry name" value="PHGLYCKINASE"/>
</dbReference>
<evidence type="ECO:0000256" key="5">
    <source>
        <dbReference type="ARBA" id="ARBA00022777"/>
    </source>
</evidence>
<dbReference type="InterPro" id="IPR001576">
    <property type="entry name" value="Phosphoglycerate_kinase"/>
</dbReference>
<reference evidence="11 12" key="1">
    <citation type="journal article" date="2016" name="Nat. Commun.">
        <title>Thousands of microbial genomes shed light on interconnected biogeochemical processes in an aquifer system.</title>
        <authorList>
            <person name="Anantharaman K."/>
            <person name="Brown C.T."/>
            <person name="Hug L.A."/>
            <person name="Sharon I."/>
            <person name="Castelle C.J."/>
            <person name="Probst A.J."/>
            <person name="Thomas B.C."/>
            <person name="Singh A."/>
            <person name="Wilkins M.J."/>
            <person name="Karaoz U."/>
            <person name="Brodie E.L."/>
            <person name="Williams K.H."/>
            <person name="Hubbard S.S."/>
            <person name="Banfield J.F."/>
        </authorList>
    </citation>
    <scope>NUCLEOTIDE SEQUENCE [LARGE SCALE GENOMIC DNA]</scope>
</reference>
<dbReference type="EC" id="2.7.2.3" evidence="2 7"/>
<keyword evidence="7" id="KW-0324">Glycolysis</keyword>
<dbReference type="PIRSF" id="PIRSF000724">
    <property type="entry name" value="Pgk"/>
    <property type="match status" value="1"/>
</dbReference>
<keyword evidence="6 7" id="KW-0067">ATP-binding</keyword>
<dbReference type="UniPathway" id="UPA00109">
    <property type="reaction ID" value="UER00185"/>
</dbReference>
<keyword evidence="7" id="KW-0963">Cytoplasm</keyword>
<dbReference type="AlphaFoldDB" id="A0A1F5EFD0"/>
<keyword evidence="3 7" id="KW-0808">Transferase</keyword>
<dbReference type="SUPFAM" id="SSF53748">
    <property type="entry name" value="Phosphoglycerate kinase"/>
    <property type="match status" value="1"/>
</dbReference>